<sequence>MTAYKVMEHFKVVLEEALVNVELESKDNITRKPKVELGYLEPLKVDDDENKDFPYVLIRYINGEDKEEESEMNLKLIIGVHSPDSRGWVDILHIIEGIKQYLLKKKVFDYYTLEHPVKSSIPEEQAYPHFHGFLELKFKIPRIEIEGVEEPWLA</sequence>
<accession>A0AA42DMR9</accession>
<gene>
    <name evidence="1" type="ORF">PBV87_09280</name>
</gene>
<dbReference type="RefSeq" id="WP_271012029.1">
    <property type="nucleotide sequence ID" value="NZ_JAQIFT010000040.1"/>
</dbReference>
<dbReference type="AlphaFoldDB" id="A0AA42DMR9"/>
<organism evidence="1 2">
    <name type="scientific">Holtiella tumoricola</name>
    <dbReference type="NCBI Taxonomy" id="3018743"/>
    <lineage>
        <taxon>Bacteria</taxon>
        <taxon>Bacillati</taxon>
        <taxon>Bacillota</taxon>
        <taxon>Clostridia</taxon>
        <taxon>Lachnospirales</taxon>
        <taxon>Cellulosilyticaceae</taxon>
        <taxon>Holtiella</taxon>
    </lineage>
</organism>
<dbReference type="Proteomes" id="UP001169242">
    <property type="component" value="Unassembled WGS sequence"/>
</dbReference>
<evidence type="ECO:0000313" key="1">
    <source>
        <dbReference type="EMBL" id="MDA3731667.1"/>
    </source>
</evidence>
<protein>
    <submittedName>
        <fullName evidence="1">Uncharacterized protein</fullName>
    </submittedName>
</protein>
<dbReference type="EMBL" id="JAQIFT010000040">
    <property type="protein sequence ID" value="MDA3731667.1"/>
    <property type="molecule type" value="Genomic_DNA"/>
</dbReference>
<name>A0AA42DMR9_9FIRM</name>
<proteinExistence type="predicted"/>
<comment type="caution">
    <text evidence="1">The sequence shown here is derived from an EMBL/GenBank/DDBJ whole genome shotgun (WGS) entry which is preliminary data.</text>
</comment>
<evidence type="ECO:0000313" key="2">
    <source>
        <dbReference type="Proteomes" id="UP001169242"/>
    </source>
</evidence>
<reference evidence="1" key="1">
    <citation type="journal article" date="2023" name="Int. J. Syst. Evol. Microbiol.">
        <title>&lt;i&gt;Holtiella tumoricola&lt;/i&gt; gen. nov. sp. nov., isolated from a human clinical sample.</title>
        <authorList>
            <person name="Allen-Vercoe E."/>
            <person name="Daigneault M.C."/>
            <person name="Vancuren S.J."/>
            <person name="Cochrane K."/>
            <person name="O'Neal L.L."/>
            <person name="Sankaranarayanan K."/>
            <person name="Lawson P.A."/>
        </authorList>
    </citation>
    <scope>NUCLEOTIDE SEQUENCE</scope>
    <source>
        <strain evidence="1">CC70A</strain>
    </source>
</reference>
<keyword evidence="2" id="KW-1185">Reference proteome</keyword>